<comment type="caution">
    <text evidence="1">The sequence shown here is derived from an EMBL/GenBank/DDBJ whole genome shotgun (WGS) entry which is preliminary data.</text>
</comment>
<keyword evidence="2" id="KW-1185">Reference proteome</keyword>
<dbReference type="EMBL" id="JBHUEY010000001">
    <property type="protein sequence ID" value="MFD1781843.1"/>
    <property type="molecule type" value="Genomic_DNA"/>
</dbReference>
<reference evidence="2" key="1">
    <citation type="journal article" date="2019" name="Int. J. Syst. Evol. Microbiol.">
        <title>The Global Catalogue of Microorganisms (GCM) 10K type strain sequencing project: providing services to taxonomists for standard genome sequencing and annotation.</title>
        <authorList>
            <consortium name="The Broad Institute Genomics Platform"/>
            <consortium name="The Broad Institute Genome Sequencing Center for Infectious Disease"/>
            <person name="Wu L."/>
            <person name="Ma J."/>
        </authorList>
    </citation>
    <scope>NUCLEOTIDE SEQUENCE [LARGE SCALE GENOMIC DNA]</scope>
    <source>
        <strain evidence="2">DFY28</strain>
    </source>
</reference>
<dbReference type="RefSeq" id="WP_377281324.1">
    <property type="nucleotide sequence ID" value="NZ_JBHRSI010000003.1"/>
</dbReference>
<proteinExistence type="predicted"/>
<sequence length="86" mass="9186">MDEGAPNGPKRVVETGLAVVHENEIVYPAAGSEAQAELALDDRQSAIVVYFPVEVEVRLVGSDEGAMRKLAEDVLHDMAQALAARV</sequence>
<name>A0ABW4MWC0_9CAUL</name>
<dbReference type="Proteomes" id="UP001597237">
    <property type="component" value="Unassembled WGS sequence"/>
</dbReference>
<gene>
    <name evidence="1" type="ORF">ACFSC0_00420</name>
</gene>
<organism evidence="1 2">
    <name type="scientific">Phenylobacterium terrae</name>
    <dbReference type="NCBI Taxonomy" id="2665495"/>
    <lineage>
        <taxon>Bacteria</taxon>
        <taxon>Pseudomonadati</taxon>
        <taxon>Pseudomonadota</taxon>
        <taxon>Alphaproteobacteria</taxon>
        <taxon>Caulobacterales</taxon>
        <taxon>Caulobacteraceae</taxon>
        <taxon>Phenylobacterium</taxon>
    </lineage>
</organism>
<evidence type="ECO:0000313" key="2">
    <source>
        <dbReference type="Proteomes" id="UP001597237"/>
    </source>
</evidence>
<accession>A0ABW4MWC0</accession>
<protein>
    <submittedName>
        <fullName evidence="1">Uncharacterized protein</fullName>
    </submittedName>
</protein>
<evidence type="ECO:0000313" key="1">
    <source>
        <dbReference type="EMBL" id="MFD1781843.1"/>
    </source>
</evidence>